<accession>A0ABS8EX52</accession>
<feature type="transmembrane region" description="Helical" evidence="1">
    <location>
        <begin position="84"/>
        <end position="104"/>
    </location>
</feature>
<feature type="transmembrane region" description="Helical" evidence="1">
    <location>
        <begin position="125"/>
        <end position="148"/>
    </location>
</feature>
<feature type="transmembrane region" description="Helical" evidence="1">
    <location>
        <begin position="50"/>
        <end position="72"/>
    </location>
</feature>
<feature type="transmembrane region" description="Helical" evidence="1">
    <location>
        <begin position="154"/>
        <end position="172"/>
    </location>
</feature>
<organism evidence="2 3">
    <name type="scientific">Hominisplanchenecus faecis</name>
    <dbReference type="NCBI Taxonomy" id="2885351"/>
    <lineage>
        <taxon>Bacteria</taxon>
        <taxon>Bacillati</taxon>
        <taxon>Bacillota</taxon>
        <taxon>Clostridia</taxon>
        <taxon>Lachnospirales</taxon>
        <taxon>Lachnospiraceae</taxon>
        <taxon>Hominisplanchenecus</taxon>
    </lineage>
</organism>
<dbReference type="RefSeq" id="WP_248835714.1">
    <property type="nucleotide sequence ID" value="NZ_JAJEQE010000041.1"/>
</dbReference>
<name>A0ABS8EX52_9FIRM</name>
<evidence type="ECO:0000256" key="1">
    <source>
        <dbReference type="SAM" id="Phobius"/>
    </source>
</evidence>
<keyword evidence="1" id="KW-1133">Transmembrane helix</keyword>
<protein>
    <submittedName>
        <fullName evidence="2">Uncharacterized protein</fullName>
    </submittedName>
</protein>
<comment type="caution">
    <text evidence="2">The sequence shown here is derived from an EMBL/GenBank/DDBJ whole genome shotgun (WGS) entry which is preliminary data.</text>
</comment>
<proteinExistence type="predicted"/>
<dbReference type="Proteomes" id="UP001299235">
    <property type="component" value="Unassembled WGS sequence"/>
</dbReference>
<gene>
    <name evidence="2" type="ORF">LKD42_10970</name>
</gene>
<dbReference type="EMBL" id="JAJEQE010000041">
    <property type="protein sequence ID" value="MCC2149768.1"/>
    <property type="molecule type" value="Genomic_DNA"/>
</dbReference>
<keyword evidence="3" id="KW-1185">Reference proteome</keyword>
<feature type="transmembrane region" description="Helical" evidence="1">
    <location>
        <begin position="12"/>
        <end position="29"/>
    </location>
</feature>
<keyword evidence="1" id="KW-0812">Transmembrane</keyword>
<keyword evidence="1" id="KW-0472">Membrane</keyword>
<evidence type="ECO:0000313" key="2">
    <source>
        <dbReference type="EMBL" id="MCC2149768.1"/>
    </source>
</evidence>
<reference evidence="2 3" key="1">
    <citation type="submission" date="2021-10" db="EMBL/GenBank/DDBJ databases">
        <title>Anaerobic single-cell dispensing facilitates the cultivation of human gut bacteria.</title>
        <authorList>
            <person name="Afrizal A."/>
        </authorList>
    </citation>
    <scope>NUCLEOTIDE SEQUENCE [LARGE SCALE GENOMIC DNA]</scope>
    <source>
        <strain evidence="2 3">CLA-AA-H246</strain>
    </source>
</reference>
<sequence>MKVKISEYTPYLLVGLLIVVIARHFYNPLQVVDMWSLMQESEDMSIPMPVMERIIGILVPTMASMIEMYGYVAGIIEAANNSSFVIVFAVEFACFGYIVITYLLEKIHAYWHEEEGTFAMCVDMLCIENIVLYVFNLLCYVISIIFQSLSLSDMFYGVIIFIFALPTMWGFLLQVIYSAINMSISMVIPASIAYLLMYVVGETLAYVIMIILILLFSQVVWRLCSGFIYDKLLRGFSHNHLSLSD</sequence>
<evidence type="ECO:0000313" key="3">
    <source>
        <dbReference type="Proteomes" id="UP001299235"/>
    </source>
</evidence>